<dbReference type="Pfam" id="PF09179">
    <property type="entry name" value="TilS"/>
    <property type="match status" value="1"/>
</dbReference>
<dbReference type="Gene3D" id="3.40.50.620">
    <property type="entry name" value="HUPs"/>
    <property type="match status" value="1"/>
</dbReference>
<dbReference type="AlphaFoldDB" id="A0AAE5GRE0"/>
<keyword evidence="6 8" id="KW-0067">ATP-binding</keyword>
<dbReference type="Gene3D" id="1.20.59.20">
    <property type="match status" value="1"/>
</dbReference>
<protein>
    <recommendedName>
        <fullName evidence="8">tRNA(Ile)-lysidine synthase</fullName>
        <ecNumber evidence="8">6.3.4.19</ecNumber>
    </recommendedName>
    <alternativeName>
        <fullName evidence="8">tRNA(Ile)-2-lysyl-cytidine synthase</fullName>
    </alternativeName>
    <alternativeName>
        <fullName evidence="8">tRNA(Ile)-lysidine synthetase</fullName>
    </alternativeName>
</protein>
<dbReference type="NCBIfam" id="TIGR02433">
    <property type="entry name" value="lysidine_TilS_C"/>
    <property type="match status" value="1"/>
</dbReference>
<comment type="function">
    <text evidence="8">Ligates lysine onto the cytidine present at position 34 of the AUA codon-specific tRNA(Ile) that contains the anticodon CAU, in an ATP-dependent manner. Cytidine is converted to lysidine, thus changing the amino acid specificity of the tRNA from methionine to isoleucine.</text>
</comment>
<feature type="domain" description="Lysidine-tRNA(Ile) synthetase C-terminal" evidence="9">
    <location>
        <begin position="367"/>
        <end position="436"/>
    </location>
</feature>
<evidence type="ECO:0000259" key="9">
    <source>
        <dbReference type="SMART" id="SM00977"/>
    </source>
</evidence>
<dbReference type="EMBL" id="VTXO01000005">
    <property type="protein sequence ID" value="NOI81764.1"/>
    <property type="molecule type" value="Genomic_DNA"/>
</dbReference>
<evidence type="ECO:0000256" key="3">
    <source>
        <dbReference type="ARBA" id="ARBA00022598"/>
    </source>
</evidence>
<dbReference type="SUPFAM" id="SSF56037">
    <property type="entry name" value="PheT/TilS domain"/>
    <property type="match status" value="1"/>
</dbReference>
<dbReference type="Proteomes" id="UP000572722">
    <property type="component" value="Unassembled WGS sequence"/>
</dbReference>
<evidence type="ECO:0000256" key="2">
    <source>
        <dbReference type="ARBA" id="ARBA00022490"/>
    </source>
</evidence>
<proteinExistence type="inferred from homology"/>
<comment type="catalytic activity">
    <reaction evidence="7 8">
        <text>cytidine(34) in tRNA(Ile2) + L-lysine + ATP = lysidine(34) in tRNA(Ile2) + AMP + diphosphate + H(+)</text>
        <dbReference type="Rhea" id="RHEA:43744"/>
        <dbReference type="Rhea" id="RHEA-COMP:10625"/>
        <dbReference type="Rhea" id="RHEA-COMP:10670"/>
        <dbReference type="ChEBI" id="CHEBI:15378"/>
        <dbReference type="ChEBI" id="CHEBI:30616"/>
        <dbReference type="ChEBI" id="CHEBI:32551"/>
        <dbReference type="ChEBI" id="CHEBI:33019"/>
        <dbReference type="ChEBI" id="CHEBI:82748"/>
        <dbReference type="ChEBI" id="CHEBI:83665"/>
        <dbReference type="ChEBI" id="CHEBI:456215"/>
        <dbReference type="EC" id="6.3.4.19"/>
    </reaction>
</comment>
<evidence type="ECO:0000256" key="1">
    <source>
        <dbReference type="ARBA" id="ARBA00004496"/>
    </source>
</evidence>
<feature type="binding site" evidence="8">
    <location>
        <begin position="30"/>
        <end position="35"/>
    </location>
    <ligand>
        <name>ATP</name>
        <dbReference type="ChEBI" id="CHEBI:30616"/>
    </ligand>
</feature>
<gene>
    <name evidence="8 10" type="primary">tilS</name>
    <name evidence="10" type="ORF">F0237_13925</name>
</gene>
<comment type="similarity">
    <text evidence="8">Belongs to the tRNA(Ile)-lysidine synthase family.</text>
</comment>
<evidence type="ECO:0000256" key="5">
    <source>
        <dbReference type="ARBA" id="ARBA00022741"/>
    </source>
</evidence>
<dbReference type="InterPro" id="IPR015262">
    <property type="entry name" value="tRNA_Ile_lys_synt_subst-bd"/>
</dbReference>
<reference evidence="10 11" key="1">
    <citation type="submission" date="2019-08" db="EMBL/GenBank/DDBJ databases">
        <title>Draft genome sequencing and comparative genomics of hatchery-associated Vibrios.</title>
        <authorList>
            <person name="Kehlet-Delgado H."/>
            <person name="Mueller R.S."/>
        </authorList>
    </citation>
    <scope>NUCLEOTIDE SEQUENCE [LARGE SCALE GENOMIC DNA]</scope>
    <source>
        <strain evidence="10 11">01-65-5-1</strain>
    </source>
</reference>
<dbReference type="NCBIfam" id="TIGR02432">
    <property type="entry name" value="lysidine_TilS_N"/>
    <property type="match status" value="1"/>
</dbReference>
<evidence type="ECO:0000313" key="10">
    <source>
        <dbReference type="EMBL" id="NOI81764.1"/>
    </source>
</evidence>
<dbReference type="Pfam" id="PF11734">
    <property type="entry name" value="TilS_C"/>
    <property type="match status" value="1"/>
</dbReference>
<keyword evidence="3 8" id="KW-0436">Ligase</keyword>
<dbReference type="InterPro" id="IPR012094">
    <property type="entry name" value="tRNA_Ile_lys_synt"/>
</dbReference>
<evidence type="ECO:0000256" key="7">
    <source>
        <dbReference type="ARBA" id="ARBA00048539"/>
    </source>
</evidence>
<comment type="subcellular location">
    <subcellularLocation>
        <location evidence="1 8">Cytoplasm</location>
    </subcellularLocation>
</comment>
<keyword evidence="2 8" id="KW-0963">Cytoplasm</keyword>
<dbReference type="HAMAP" id="MF_01161">
    <property type="entry name" value="tRNA_Ile_lys_synt"/>
    <property type="match status" value="1"/>
</dbReference>
<dbReference type="InterPro" id="IPR014729">
    <property type="entry name" value="Rossmann-like_a/b/a_fold"/>
</dbReference>
<accession>A0AAE5GRE0</accession>
<keyword evidence="5 8" id="KW-0547">Nucleotide-binding</keyword>
<dbReference type="SUPFAM" id="SSF52402">
    <property type="entry name" value="Adenine nucleotide alpha hydrolases-like"/>
    <property type="match status" value="1"/>
</dbReference>
<sequence>MLLAMKLESIFQHSLDQHYQTGSQIVLALSGGLDSRVMLELMASYCKSRKLECLAVHVHHGLSENADSWAEQCEHWCQELGIPFVLEKVQLATQGRSIEESAREARYTALKKHLQPNDLLLTGQHADDQLETFFLALKRGSGTKGLSSMAQSMPFGQANLLRPLLTISRHEIEEFAHARQLVWVEDESNQDQRFERNFVRHSLTPALVERWPHIRQAVQRTAELCSEQEQLLDELLAEKYLQCLCDDGSLSIAMLDNASTLIRSRLIRMWLEQNHLRMPTREQLSKVWLEVAKAKADANPQLQLPEVQVRRYLNKLYIVRDWQSLAEWLQPFDIDKPCPLPDGLGSLALVPSSKGRLSKQALAQSPLRVTFNPEGLSAHPAERGHSRKLKKLFQEYGVPSWLRRRTPILMCGDRVVAVGDLFIDRHFIGQDCELVWDKGSRFM</sequence>
<dbReference type="PANTHER" id="PTHR43033:SF1">
    <property type="entry name" value="TRNA(ILE)-LYSIDINE SYNTHASE-RELATED"/>
    <property type="match status" value="1"/>
</dbReference>
<dbReference type="GO" id="GO:0032267">
    <property type="term" value="F:tRNA(Ile)-lysidine synthase activity"/>
    <property type="evidence" value="ECO:0007669"/>
    <property type="project" value="UniProtKB-EC"/>
</dbReference>
<dbReference type="CDD" id="cd01992">
    <property type="entry name" value="TilS_N"/>
    <property type="match status" value="1"/>
</dbReference>
<dbReference type="GO" id="GO:0005524">
    <property type="term" value="F:ATP binding"/>
    <property type="evidence" value="ECO:0007669"/>
    <property type="project" value="UniProtKB-UniRule"/>
</dbReference>
<evidence type="ECO:0000256" key="8">
    <source>
        <dbReference type="HAMAP-Rule" id="MF_01161"/>
    </source>
</evidence>
<dbReference type="SMART" id="SM00977">
    <property type="entry name" value="TilS_C"/>
    <property type="match status" value="1"/>
</dbReference>
<evidence type="ECO:0000256" key="4">
    <source>
        <dbReference type="ARBA" id="ARBA00022694"/>
    </source>
</evidence>
<comment type="caution">
    <text evidence="10">The sequence shown here is derived from an EMBL/GenBank/DDBJ whole genome shotgun (WGS) entry which is preliminary data.</text>
</comment>
<dbReference type="Pfam" id="PF01171">
    <property type="entry name" value="ATP_bind_3"/>
    <property type="match status" value="1"/>
</dbReference>
<evidence type="ECO:0000256" key="6">
    <source>
        <dbReference type="ARBA" id="ARBA00022840"/>
    </source>
</evidence>
<name>A0AAE5GRE0_9VIBR</name>
<comment type="domain">
    <text evidence="8">The N-terminal region contains the highly conserved SGGXDS motif, predicted to be a P-loop motif involved in ATP binding.</text>
</comment>
<dbReference type="PANTHER" id="PTHR43033">
    <property type="entry name" value="TRNA(ILE)-LYSIDINE SYNTHASE-RELATED"/>
    <property type="match status" value="1"/>
</dbReference>
<dbReference type="EC" id="6.3.4.19" evidence="8"/>
<dbReference type="GO" id="GO:0005737">
    <property type="term" value="C:cytoplasm"/>
    <property type="evidence" value="ECO:0007669"/>
    <property type="project" value="UniProtKB-SubCell"/>
</dbReference>
<organism evidence="10 11">
    <name type="scientific">Vibrio tubiashii</name>
    <dbReference type="NCBI Taxonomy" id="29498"/>
    <lineage>
        <taxon>Bacteria</taxon>
        <taxon>Pseudomonadati</taxon>
        <taxon>Pseudomonadota</taxon>
        <taxon>Gammaproteobacteria</taxon>
        <taxon>Vibrionales</taxon>
        <taxon>Vibrionaceae</taxon>
        <taxon>Vibrio</taxon>
        <taxon>Vibrio oreintalis group</taxon>
    </lineage>
</organism>
<dbReference type="GO" id="GO:0006400">
    <property type="term" value="P:tRNA modification"/>
    <property type="evidence" value="ECO:0007669"/>
    <property type="project" value="UniProtKB-UniRule"/>
</dbReference>
<dbReference type="InterPro" id="IPR012796">
    <property type="entry name" value="Lysidine-tRNA-synth_C"/>
</dbReference>
<keyword evidence="4 8" id="KW-0819">tRNA processing</keyword>
<dbReference type="SUPFAM" id="SSF82829">
    <property type="entry name" value="MesJ substrate recognition domain-like"/>
    <property type="match status" value="1"/>
</dbReference>
<dbReference type="InterPro" id="IPR011063">
    <property type="entry name" value="TilS/TtcA_N"/>
</dbReference>
<evidence type="ECO:0000313" key="11">
    <source>
        <dbReference type="Proteomes" id="UP000572722"/>
    </source>
</evidence>
<dbReference type="InterPro" id="IPR012795">
    <property type="entry name" value="tRNA_Ile_lys_synt_N"/>
</dbReference>